<dbReference type="Proteomes" id="UP000291562">
    <property type="component" value="Chromosome"/>
</dbReference>
<proteinExistence type="predicted"/>
<dbReference type="KEGG" id="xbc:ELE36_04305"/>
<dbReference type="PANTHER" id="PTHR30050:SF5">
    <property type="entry name" value="DNAA REGULATORY INACTIVATOR HDA"/>
    <property type="match status" value="1"/>
</dbReference>
<gene>
    <name evidence="3" type="primary">hda</name>
    <name evidence="3" type="ORF">ELE36_04305</name>
</gene>
<dbReference type="Gene3D" id="3.40.50.300">
    <property type="entry name" value="P-loop containing nucleotide triphosphate hydrolases"/>
    <property type="match status" value="1"/>
</dbReference>
<dbReference type="PANTHER" id="PTHR30050">
    <property type="entry name" value="CHROMOSOMAL REPLICATION INITIATOR PROTEIN DNAA"/>
    <property type="match status" value="1"/>
</dbReference>
<sequence length="242" mass="26502">MNVQNSSVSAQLPLNLRWPGQQRFEYFVAGENAAALDLLRQSAQAENSSWVFLSGSASTGKTHLLIAACAAAEVAGHRAQYLALARLPTPDANAIRALGGSDLLCIDDIQSIAGQREAEHALFDLYNRCRAEQATLIFAANAGPAQIGLQLPDLVSRLSSCTQALLKPLSDDDRREVLRQRAATRGLTLEDTVLDYLFVHQARDLGSLTTLLDRLDRESLAAQRRITLPFLRKLLERDPAQE</sequence>
<dbReference type="Pfam" id="PF22688">
    <property type="entry name" value="Hda_lid"/>
    <property type="match status" value="1"/>
</dbReference>
<evidence type="ECO:0000313" key="3">
    <source>
        <dbReference type="EMBL" id="QBB69660.1"/>
    </source>
</evidence>
<dbReference type="InterPro" id="IPR027417">
    <property type="entry name" value="P-loop_NTPase"/>
</dbReference>
<accession>A0A411HGV5</accession>
<dbReference type="InterPro" id="IPR017788">
    <property type="entry name" value="Hda"/>
</dbReference>
<dbReference type="OrthoDB" id="9784878at2"/>
<keyword evidence="4" id="KW-1185">Reference proteome</keyword>
<dbReference type="AlphaFoldDB" id="A0A411HGV5"/>
<dbReference type="RefSeq" id="WP_129831919.1">
    <property type="nucleotide sequence ID" value="NZ_CP035704.1"/>
</dbReference>
<feature type="domain" description="Chromosomal replication initiator protein DnaA ATPAse" evidence="1">
    <location>
        <begin position="23"/>
        <end position="158"/>
    </location>
</feature>
<dbReference type="SUPFAM" id="SSF52540">
    <property type="entry name" value="P-loop containing nucleoside triphosphate hydrolases"/>
    <property type="match status" value="1"/>
</dbReference>
<dbReference type="InterPro" id="IPR013317">
    <property type="entry name" value="DnaA_dom"/>
</dbReference>
<dbReference type="NCBIfam" id="TIGR03420">
    <property type="entry name" value="DnaA_homol_Hda"/>
    <property type="match status" value="1"/>
</dbReference>
<dbReference type="EMBL" id="CP035704">
    <property type="protein sequence ID" value="QBB69660.1"/>
    <property type="molecule type" value="Genomic_DNA"/>
</dbReference>
<organism evidence="3 4">
    <name type="scientific">Pseudolysobacter antarcticus</name>
    <dbReference type="NCBI Taxonomy" id="2511995"/>
    <lineage>
        <taxon>Bacteria</taxon>
        <taxon>Pseudomonadati</taxon>
        <taxon>Pseudomonadota</taxon>
        <taxon>Gammaproteobacteria</taxon>
        <taxon>Lysobacterales</taxon>
        <taxon>Rhodanobacteraceae</taxon>
        <taxon>Pseudolysobacter</taxon>
    </lineage>
</organism>
<dbReference type="GO" id="GO:0006270">
    <property type="term" value="P:DNA replication initiation"/>
    <property type="evidence" value="ECO:0007669"/>
    <property type="project" value="TreeGrafter"/>
</dbReference>
<protein>
    <submittedName>
        <fullName evidence="3">DnaA regulatory inactivator Hda</fullName>
    </submittedName>
</protein>
<evidence type="ECO:0000259" key="1">
    <source>
        <dbReference type="Pfam" id="PF00308"/>
    </source>
</evidence>
<dbReference type="GO" id="GO:0032297">
    <property type="term" value="P:negative regulation of DNA-templated DNA replication initiation"/>
    <property type="evidence" value="ECO:0007669"/>
    <property type="project" value="InterPro"/>
</dbReference>
<dbReference type="Pfam" id="PF00308">
    <property type="entry name" value="Bac_DnaA"/>
    <property type="match status" value="1"/>
</dbReference>
<dbReference type="InterPro" id="IPR055199">
    <property type="entry name" value="Hda_lid"/>
</dbReference>
<reference evidence="3 4" key="1">
    <citation type="submission" date="2019-01" db="EMBL/GenBank/DDBJ databases">
        <title>Pseudolysobacter antarctica gen. nov., sp. nov., isolated from Fildes Peninsula, Antarctica.</title>
        <authorList>
            <person name="Wei Z."/>
            <person name="Peng F."/>
        </authorList>
    </citation>
    <scope>NUCLEOTIDE SEQUENCE [LARGE SCALE GENOMIC DNA]</scope>
    <source>
        <strain evidence="3 4">AQ6-296</strain>
    </source>
</reference>
<evidence type="ECO:0000313" key="4">
    <source>
        <dbReference type="Proteomes" id="UP000291562"/>
    </source>
</evidence>
<name>A0A411HGV5_9GAMM</name>
<feature type="domain" description="Hda lid" evidence="2">
    <location>
        <begin position="171"/>
        <end position="235"/>
    </location>
</feature>
<dbReference type="Gene3D" id="1.10.8.60">
    <property type="match status" value="1"/>
</dbReference>
<evidence type="ECO:0000259" key="2">
    <source>
        <dbReference type="Pfam" id="PF22688"/>
    </source>
</evidence>